<comment type="subcellular location">
    <subcellularLocation>
        <location evidence="1">Cell membrane</location>
        <topology evidence="1">Multi-pass membrane protein</topology>
    </subcellularLocation>
</comment>
<feature type="domain" description="Major facilitator superfamily (MFS) profile" evidence="7">
    <location>
        <begin position="15"/>
        <end position="389"/>
    </location>
</feature>
<evidence type="ECO:0000256" key="3">
    <source>
        <dbReference type="ARBA" id="ARBA00022692"/>
    </source>
</evidence>
<dbReference type="SUPFAM" id="SSF103473">
    <property type="entry name" value="MFS general substrate transporter"/>
    <property type="match status" value="1"/>
</dbReference>
<feature type="transmembrane region" description="Helical" evidence="6">
    <location>
        <begin position="273"/>
        <end position="293"/>
    </location>
</feature>
<reference evidence="8 9" key="1">
    <citation type="submission" date="2019-07" db="EMBL/GenBank/DDBJ databases">
        <title>Novel species isolated from glacier.</title>
        <authorList>
            <person name="Liu Q."/>
            <person name="Xin Y.-H."/>
        </authorList>
    </citation>
    <scope>NUCLEOTIDE SEQUENCE [LARGE SCALE GENOMIC DNA]</scope>
    <source>
        <strain evidence="8 9">LB1R16</strain>
    </source>
</reference>
<feature type="transmembrane region" description="Helical" evidence="6">
    <location>
        <begin position="331"/>
        <end position="358"/>
    </location>
</feature>
<protein>
    <submittedName>
        <fullName evidence="8">MFS transporter</fullName>
    </submittedName>
</protein>
<proteinExistence type="predicted"/>
<keyword evidence="4 6" id="KW-1133">Transmembrane helix</keyword>
<dbReference type="Proteomes" id="UP000317894">
    <property type="component" value="Unassembled WGS sequence"/>
</dbReference>
<accession>A0A552U8C4</accession>
<dbReference type="InterPro" id="IPR020846">
    <property type="entry name" value="MFS_dom"/>
</dbReference>
<keyword evidence="9" id="KW-1185">Reference proteome</keyword>
<feature type="transmembrane region" description="Helical" evidence="6">
    <location>
        <begin position="299"/>
        <end position="319"/>
    </location>
</feature>
<evidence type="ECO:0000313" key="9">
    <source>
        <dbReference type="Proteomes" id="UP000317894"/>
    </source>
</evidence>
<dbReference type="RefSeq" id="WP_144237673.1">
    <property type="nucleotide sequence ID" value="NZ_VJWA01000002.1"/>
</dbReference>
<gene>
    <name evidence="8" type="ORF">FMM06_12225</name>
</gene>
<feature type="transmembrane region" description="Helical" evidence="6">
    <location>
        <begin position="54"/>
        <end position="73"/>
    </location>
</feature>
<dbReference type="AlphaFoldDB" id="A0A552U8C4"/>
<dbReference type="PANTHER" id="PTHR43124:SF10">
    <property type="entry name" value="PURINE EFFLUX PUMP PBUE"/>
    <property type="match status" value="1"/>
</dbReference>
<feature type="transmembrane region" description="Helical" evidence="6">
    <location>
        <begin position="364"/>
        <end position="384"/>
    </location>
</feature>
<dbReference type="Pfam" id="PF07690">
    <property type="entry name" value="MFS_1"/>
    <property type="match status" value="1"/>
</dbReference>
<feature type="transmembrane region" description="Helical" evidence="6">
    <location>
        <begin position="80"/>
        <end position="100"/>
    </location>
</feature>
<dbReference type="InterPro" id="IPR050189">
    <property type="entry name" value="MFS_Efflux_Transporters"/>
</dbReference>
<feature type="transmembrane region" description="Helical" evidence="6">
    <location>
        <begin position="106"/>
        <end position="131"/>
    </location>
</feature>
<dbReference type="InterPro" id="IPR011701">
    <property type="entry name" value="MFS"/>
</dbReference>
<dbReference type="OrthoDB" id="9810111at2"/>
<evidence type="ECO:0000256" key="5">
    <source>
        <dbReference type="ARBA" id="ARBA00023136"/>
    </source>
</evidence>
<feature type="transmembrane region" description="Helical" evidence="6">
    <location>
        <begin position="169"/>
        <end position="192"/>
    </location>
</feature>
<sequence>MTSAGAVSDKVLNRVLLLLAPAITIVVATEFIVVGLLPLVSQEMHLPLAKAGQLVGWWAFSAAVAGPFVTLVVSRQSPHLTLIATLILFAIGNAIIAVTTSFDVMLLIRIIQGAMLPAFVSVGASVVTRLAPPAERGKGLARANIGFVLGVLLALPAGVALAQGGDWRLSFVVLAVASLPMAALIAIFFPAIPQGEAPSIPSQIGLLRRSTFLANLALSVLLFAAMFAAYTYLGAWMEGALGLSVWSVTLTLFLFGVAGLVGNVVAARIADGAPLRATAIAILMLVASINLAALVQGSIFLAAIPLALWGISHTASVTLSQVRVTLAGNEAPAFAMTMNISAANLGIAIGAFGGGWLIDQEGVGAIGLAPIGFAVFAIPLTVFIGRNVARRATPTPASGSAHRWSPP</sequence>
<name>A0A552U8C4_9SPHN</name>
<keyword evidence="3 6" id="KW-0812">Transmembrane</keyword>
<evidence type="ECO:0000256" key="6">
    <source>
        <dbReference type="SAM" id="Phobius"/>
    </source>
</evidence>
<evidence type="ECO:0000313" key="8">
    <source>
        <dbReference type="EMBL" id="TRW14468.1"/>
    </source>
</evidence>
<organism evidence="8 9">
    <name type="scientific">Glacieibacterium frigidum</name>
    <dbReference type="NCBI Taxonomy" id="2593303"/>
    <lineage>
        <taxon>Bacteria</taxon>
        <taxon>Pseudomonadati</taxon>
        <taxon>Pseudomonadota</taxon>
        <taxon>Alphaproteobacteria</taxon>
        <taxon>Sphingomonadales</taxon>
        <taxon>Sphingosinicellaceae</taxon>
        <taxon>Glacieibacterium</taxon>
    </lineage>
</organism>
<evidence type="ECO:0000259" key="7">
    <source>
        <dbReference type="PROSITE" id="PS50850"/>
    </source>
</evidence>
<feature type="transmembrane region" description="Helical" evidence="6">
    <location>
        <begin position="143"/>
        <end position="163"/>
    </location>
</feature>
<comment type="caution">
    <text evidence="8">The sequence shown here is derived from an EMBL/GenBank/DDBJ whole genome shotgun (WGS) entry which is preliminary data.</text>
</comment>
<dbReference type="GO" id="GO:0005886">
    <property type="term" value="C:plasma membrane"/>
    <property type="evidence" value="ECO:0007669"/>
    <property type="project" value="UniProtKB-SubCell"/>
</dbReference>
<dbReference type="InterPro" id="IPR036259">
    <property type="entry name" value="MFS_trans_sf"/>
</dbReference>
<dbReference type="PANTHER" id="PTHR43124">
    <property type="entry name" value="PURINE EFFLUX PUMP PBUE"/>
    <property type="match status" value="1"/>
</dbReference>
<feature type="transmembrane region" description="Helical" evidence="6">
    <location>
        <begin position="212"/>
        <end position="233"/>
    </location>
</feature>
<evidence type="ECO:0000256" key="1">
    <source>
        <dbReference type="ARBA" id="ARBA00004651"/>
    </source>
</evidence>
<dbReference type="Gene3D" id="1.20.1250.20">
    <property type="entry name" value="MFS general substrate transporter like domains"/>
    <property type="match status" value="1"/>
</dbReference>
<dbReference type="PROSITE" id="PS50850">
    <property type="entry name" value="MFS"/>
    <property type="match status" value="1"/>
</dbReference>
<keyword evidence="2" id="KW-1003">Cell membrane</keyword>
<feature type="transmembrane region" description="Helical" evidence="6">
    <location>
        <begin position="245"/>
        <end position="266"/>
    </location>
</feature>
<feature type="transmembrane region" description="Helical" evidence="6">
    <location>
        <begin position="12"/>
        <end position="34"/>
    </location>
</feature>
<dbReference type="EMBL" id="VJWA01000002">
    <property type="protein sequence ID" value="TRW14468.1"/>
    <property type="molecule type" value="Genomic_DNA"/>
</dbReference>
<evidence type="ECO:0000256" key="4">
    <source>
        <dbReference type="ARBA" id="ARBA00022989"/>
    </source>
</evidence>
<keyword evidence="5 6" id="KW-0472">Membrane</keyword>
<evidence type="ECO:0000256" key="2">
    <source>
        <dbReference type="ARBA" id="ARBA00022475"/>
    </source>
</evidence>
<dbReference type="GO" id="GO:0022857">
    <property type="term" value="F:transmembrane transporter activity"/>
    <property type="evidence" value="ECO:0007669"/>
    <property type="project" value="InterPro"/>
</dbReference>
<dbReference type="CDD" id="cd17324">
    <property type="entry name" value="MFS_NepI_like"/>
    <property type="match status" value="1"/>
</dbReference>